<evidence type="ECO:0000313" key="6">
    <source>
        <dbReference type="EMBL" id="CAC5393804.1"/>
    </source>
</evidence>
<dbReference type="Pfam" id="PF18738">
    <property type="entry name" value="HEPN_DZIP3"/>
    <property type="match status" value="1"/>
</dbReference>
<keyword evidence="2 3" id="KW-0040">ANK repeat</keyword>
<dbReference type="SUPFAM" id="SSF52540">
    <property type="entry name" value="P-loop containing nucleoside triphosphate hydrolases"/>
    <property type="match status" value="1"/>
</dbReference>
<evidence type="ECO:0000256" key="1">
    <source>
        <dbReference type="ARBA" id="ARBA00022737"/>
    </source>
</evidence>
<feature type="repeat" description="ANK" evidence="3">
    <location>
        <begin position="1079"/>
        <end position="1111"/>
    </location>
</feature>
<dbReference type="PROSITE" id="PS50088">
    <property type="entry name" value="ANK_REPEAT"/>
    <property type="match status" value="8"/>
</dbReference>
<accession>A0A6J8CFJ5</accession>
<dbReference type="InterPro" id="IPR002110">
    <property type="entry name" value="Ankyrin_rpt"/>
</dbReference>
<keyword evidence="7" id="KW-1185">Reference proteome</keyword>
<reference evidence="6 7" key="1">
    <citation type="submission" date="2020-06" db="EMBL/GenBank/DDBJ databases">
        <authorList>
            <person name="Li R."/>
            <person name="Bekaert M."/>
        </authorList>
    </citation>
    <scope>NUCLEOTIDE SEQUENCE [LARGE SCALE GENOMIC DNA]</scope>
    <source>
        <strain evidence="7">wild</strain>
    </source>
</reference>
<feature type="repeat" description="ANK" evidence="3">
    <location>
        <begin position="883"/>
        <end position="915"/>
    </location>
</feature>
<name>A0A6J8CFJ5_MYTCO</name>
<evidence type="ECO:0000313" key="7">
    <source>
        <dbReference type="Proteomes" id="UP000507470"/>
    </source>
</evidence>
<proteinExistence type="predicted"/>
<dbReference type="Proteomes" id="UP000507470">
    <property type="component" value="Unassembled WGS sequence"/>
</dbReference>
<dbReference type="AlphaFoldDB" id="A0A6J8CFJ5"/>
<dbReference type="SUPFAM" id="SSF48403">
    <property type="entry name" value="Ankyrin repeat"/>
    <property type="match status" value="2"/>
</dbReference>
<sequence>MAESTDQSQETNKTISSEETHFLRIANLLIRIAPSAVRVKFDKEFHPDVLQKSLNQERFKMLESLKKRNILTQTQWDLLFPKIGTASSSNFDLTLMISLIRHLTPIPVGDILPLTTDTSEGADLSRLKYYRNKISHSATGTLSEIDFLQWWTDITEAIHRLSRDRFKQTCTDLKYTKLDQNDKEILIEMRNIAKTNDSITKGVQKLHEMQIQEWENEKIVETRAIKELIHLITHNNIVLVTGTFGCGKSSALHYVALQFHHDKEYDIIPVCNPEEVKQYFNPDCKQVFVIDDACGTYSIDYCKVKRWIDISNDILSMVLSSDIKIVASCRTHISQDRLFKGIEILSEVTCDMISEKLCLTEKERIMIGNIFLSQNDMQVLKTSKENLITKYFFFPLLCNLYQKQKSLDIVKFFSNPDEVIRTEFNRLFNAQDQKTIATLILFIVYNNRVHKTVLTKSSGIKVFLEDISDNLHLTSPFSIQVLKSEIHNLKKTYVQKHGETYRIGNEKIFDILVAFCGKKLFDLILDIADADIIRDRFLLRIITKTTENVSLQDVIHVDEKDEGNYFHRLLKDIENGFIEKVFSNRNFSNSLVRKQFVEYMKEKIDFSKVLIHLPSEKLYSLLLSMLHQGYIELVPMLLAKDINYNLTNWNGDTPLYTASNRGYTYIVKLLLENNANPNISTWICEKPQNNVKMKYHHNFDNDGRRHHSERDEVQSPNWATVRKRKCSLDGLFDGSVFQIPHHVIRRYQMTSLYIASKEGYFDIVRLLLEYKADPNVICDSDKVSPLIAACRKGYTSIVKLLLLYRGDPNRTSCDASKTTALYEASSKGRTDIVKLLLNHNADHDMRCTWKEDTAMDRAVCNNRIGVVEELLKQKVDCTISNRDTKIPLFVAVENNYKEIIDLMLNLSSDVHIRDKFNTIRLYLASKSGDFSTVQELLNQNVDPGNEYNVSSLYIASYEGHVDIVRLLLDKNIDTNIVNKENESVLFVAVSRSHTDIVKQLLEHDCNPNICNIDKESPLHIATRLGHTEIVKLLLIHKGDPNVYNNEHQTPLIIASTISHVEIAILLLEYNCDVNICNNENETPLYIASCRGDIAIAKLLLDHNCDPLISNKNNESPLVKAKSYGHIEIAEMLSEKLNINNIFKNLILEIIVNISFNIFHICTKSVCDMFYVCQFKLYS</sequence>
<dbReference type="InterPro" id="IPR041249">
    <property type="entry name" value="HEPN_DZIP3"/>
</dbReference>
<dbReference type="PANTHER" id="PTHR24198">
    <property type="entry name" value="ANKYRIN REPEAT AND PROTEIN KINASE DOMAIN-CONTAINING PROTEIN"/>
    <property type="match status" value="1"/>
</dbReference>
<keyword evidence="1" id="KW-0677">Repeat</keyword>
<organism evidence="6 7">
    <name type="scientific">Mytilus coruscus</name>
    <name type="common">Sea mussel</name>
    <dbReference type="NCBI Taxonomy" id="42192"/>
    <lineage>
        <taxon>Eukaryota</taxon>
        <taxon>Metazoa</taxon>
        <taxon>Spiralia</taxon>
        <taxon>Lophotrochozoa</taxon>
        <taxon>Mollusca</taxon>
        <taxon>Bivalvia</taxon>
        <taxon>Autobranchia</taxon>
        <taxon>Pteriomorphia</taxon>
        <taxon>Mytilida</taxon>
        <taxon>Mytiloidea</taxon>
        <taxon>Mytilidae</taxon>
        <taxon>Mytilinae</taxon>
        <taxon>Mytilus</taxon>
    </lineage>
</organism>
<dbReference type="Pfam" id="PF00023">
    <property type="entry name" value="Ank"/>
    <property type="match status" value="2"/>
</dbReference>
<evidence type="ECO:0000259" key="5">
    <source>
        <dbReference type="Pfam" id="PF20720"/>
    </source>
</evidence>
<dbReference type="InterPro" id="IPR036770">
    <property type="entry name" value="Ankyrin_rpt-contain_sf"/>
</dbReference>
<evidence type="ECO:0000256" key="2">
    <source>
        <dbReference type="ARBA" id="ARBA00023043"/>
    </source>
</evidence>
<dbReference type="InterPro" id="IPR049050">
    <property type="entry name" value="nSTAND3"/>
</dbReference>
<protein>
    <submittedName>
        <fullName evidence="6">Uncharacterized protein</fullName>
    </submittedName>
</protein>
<dbReference type="OrthoDB" id="6059708at2759"/>
<evidence type="ECO:0000256" key="3">
    <source>
        <dbReference type="PROSITE-ProRule" id="PRU00023"/>
    </source>
</evidence>
<feature type="repeat" description="ANK" evidence="3">
    <location>
        <begin position="747"/>
        <end position="779"/>
    </location>
</feature>
<dbReference type="SMART" id="SM00248">
    <property type="entry name" value="ANK"/>
    <property type="match status" value="14"/>
</dbReference>
<dbReference type="InterPro" id="IPR027417">
    <property type="entry name" value="P-loop_NTPase"/>
</dbReference>
<dbReference type="Pfam" id="PF12796">
    <property type="entry name" value="Ank_2"/>
    <property type="match status" value="4"/>
</dbReference>
<feature type="repeat" description="ANK" evidence="3">
    <location>
        <begin position="1046"/>
        <end position="1078"/>
    </location>
</feature>
<dbReference type="Pfam" id="PF20720">
    <property type="entry name" value="nSTAND3"/>
    <property type="match status" value="1"/>
</dbReference>
<feature type="repeat" description="ANK" evidence="3">
    <location>
        <begin position="947"/>
        <end position="979"/>
    </location>
</feature>
<feature type="repeat" description="ANK" evidence="3">
    <location>
        <begin position="816"/>
        <end position="848"/>
    </location>
</feature>
<dbReference type="PROSITE" id="PS50297">
    <property type="entry name" value="ANK_REP_REGION"/>
    <property type="match status" value="6"/>
</dbReference>
<evidence type="ECO:0000259" key="4">
    <source>
        <dbReference type="Pfam" id="PF18738"/>
    </source>
</evidence>
<dbReference type="Gene3D" id="1.25.40.20">
    <property type="entry name" value="Ankyrin repeat-containing domain"/>
    <property type="match status" value="4"/>
</dbReference>
<feature type="repeat" description="ANK" evidence="3">
    <location>
        <begin position="650"/>
        <end position="682"/>
    </location>
</feature>
<dbReference type="EMBL" id="CACVKT020005209">
    <property type="protein sequence ID" value="CAC5393804.1"/>
    <property type="molecule type" value="Genomic_DNA"/>
</dbReference>
<gene>
    <name evidence="6" type="ORF">MCOR_28620</name>
</gene>
<dbReference type="PANTHER" id="PTHR24198:SF165">
    <property type="entry name" value="ANKYRIN REPEAT-CONTAINING PROTEIN-RELATED"/>
    <property type="match status" value="1"/>
</dbReference>
<feature type="repeat" description="ANK" evidence="3">
    <location>
        <begin position="1013"/>
        <end position="1045"/>
    </location>
</feature>
<feature type="domain" description="DZIP3-like HEPN" evidence="4">
    <location>
        <begin position="48"/>
        <end position="184"/>
    </location>
</feature>
<feature type="domain" description="Novel STAND NTPase 3" evidence="5">
    <location>
        <begin position="220"/>
        <end position="366"/>
    </location>
</feature>